<sequence>MATGCAQNWKAATMTKPGEFPYEAGLHPKGYTSRPWTIRQLAGLGDGMDTNKRFHYLLDRGETGLSLAFDLPTQLGLDPDDPTAVGEVGRAGVSVATVDDLAAVFDGIPLDQVSVSFTINATAPMILALWIVVAEESGVDPALLRGTLQNEMLKEHAARKAFVFDLDDSFRFSLDVIEYCVRHLPKVNPVSISGGHAREAGANRAMEVALGIADAETYLQGMLERGFTVDQVAPRLSFIFGTHMEVLAEAAKFRVLRRMYATRMVDLFGATEEKSTRMRIQVNTFGSALAASEPLNNIARTTVQAMAAVLGGVQSLHVCGFDEAAQTPGQLSARVALRVQQILLKETDLAQHIDPLGGSDVIARIADEIEAEASGWLDDIAARGGLLSCLRSGWLESRIDDMAYTGSGPTVGVVDAEESEEEDWLTERQLRSGVVPGRRTPFERGNCDDRLRALTEDVAAGRNVMESMIAAARARASIGQMQQALAAGLGTAPPT</sequence>
<dbReference type="GO" id="GO:0004494">
    <property type="term" value="F:methylmalonyl-CoA mutase activity"/>
    <property type="evidence" value="ECO:0007669"/>
    <property type="project" value="UniProtKB-EC"/>
</dbReference>
<dbReference type="AlphaFoldDB" id="A0A5P2BN68"/>
<comment type="subunit">
    <text evidence="1">Heterodimer of an alpha and a beta chain.</text>
</comment>
<reference evidence="4 5" key="1">
    <citation type="submission" date="2018-05" db="EMBL/GenBank/DDBJ databases">
        <title>Streptomyces venezuelae.</title>
        <authorList>
            <person name="Kim W."/>
            <person name="Lee N."/>
            <person name="Cho B.-K."/>
        </authorList>
    </citation>
    <scope>NUCLEOTIDE SEQUENCE [LARGE SCALE GENOMIC DNA]</scope>
    <source>
        <strain evidence="4 5">ATCC 14583</strain>
    </source>
</reference>
<dbReference type="EMBL" id="CP029193">
    <property type="protein sequence ID" value="QES31823.1"/>
    <property type="molecule type" value="Genomic_DNA"/>
</dbReference>
<feature type="domain" description="Methylmalonyl-CoA mutase alpha/beta chain catalytic" evidence="3">
    <location>
        <begin position="12"/>
        <end position="489"/>
    </location>
</feature>
<dbReference type="InterPro" id="IPR016176">
    <property type="entry name" value="Cbl-dep_enz_cat"/>
</dbReference>
<keyword evidence="5" id="KW-1185">Reference proteome</keyword>
<dbReference type="NCBIfam" id="TIGR00641">
    <property type="entry name" value="acid_CoA_mut_N"/>
    <property type="match status" value="1"/>
</dbReference>
<dbReference type="Pfam" id="PF01642">
    <property type="entry name" value="MM_CoA_mutase"/>
    <property type="match status" value="1"/>
</dbReference>
<dbReference type="InterPro" id="IPR006099">
    <property type="entry name" value="MeMalonylCoA_mutase_a/b_cat"/>
</dbReference>
<dbReference type="PANTHER" id="PTHR48101">
    <property type="entry name" value="METHYLMALONYL-COA MUTASE, MITOCHONDRIAL-RELATED"/>
    <property type="match status" value="1"/>
</dbReference>
<keyword evidence="2" id="KW-0413">Isomerase</keyword>
<gene>
    <name evidence="4" type="ORF">DEJ47_29580</name>
</gene>
<dbReference type="GO" id="GO:0031419">
    <property type="term" value="F:cobalamin binding"/>
    <property type="evidence" value="ECO:0007669"/>
    <property type="project" value="UniProtKB-KW"/>
</dbReference>
<dbReference type="Proteomes" id="UP000323046">
    <property type="component" value="Chromosome"/>
</dbReference>
<dbReference type="PANTHER" id="PTHR48101:SF1">
    <property type="entry name" value="METHYLMALONYL-COA MUTASE, LARGE SUBUNIT"/>
    <property type="match status" value="1"/>
</dbReference>
<protein>
    <submittedName>
        <fullName evidence="4">Methylmalonyl-CoA mutase</fullName>
    </submittedName>
</protein>
<evidence type="ECO:0000259" key="3">
    <source>
        <dbReference type="Pfam" id="PF01642"/>
    </source>
</evidence>
<dbReference type="InterPro" id="IPR006098">
    <property type="entry name" value="MMCoA_mutase_a_cat"/>
</dbReference>
<evidence type="ECO:0000256" key="2">
    <source>
        <dbReference type="ARBA" id="ARBA00023235"/>
    </source>
</evidence>
<name>A0A5P2BN68_STRVZ</name>
<dbReference type="SUPFAM" id="SSF51703">
    <property type="entry name" value="Cobalamin (vitamin B12)-dependent enzymes"/>
    <property type="match status" value="1"/>
</dbReference>
<evidence type="ECO:0000256" key="1">
    <source>
        <dbReference type="ARBA" id="ARBA00011870"/>
    </source>
</evidence>
<accession>A0A5P2BN68</accession>
<dbReference type="OrthoDB" id="9762378at2"/>
<evidence type="ECO:0000313" key="4">
    <source>
        <dbReference type="EMBL" id="QES31823.1"/>
    </source>
</evidence>
<organism evidence="4 5">
    <name type="scientific">Streptomyces venezuelae</name>
    <dbReference type="NCBI Taxonomy" id="54571"/>
    <lineage>
        <taxon>Bacteria</taxon>
        <taxon>Bacillati</taxon>
        <taxon>Actinomycetota</taxon>
        <taxon>Actinomycetes</taxon>
        <taxon>Kitasatosporales</taxon>
        <taxon>Streptomycetaceae</taxon>
        <taxon>Streptomyces</taxon>
    </lineage>
</organism>
<evidence type="ECO:0000313" key="5">
    <source>
        <dbReference type="Proteomes" id="UP000323046"/>
    </source>
</evidence>
<proteinExistence type="predicted"/>
<dbReference type="Gene3D" id="3.20.20.240">
    <property type="entry name" value="Methylmalonyl-CoA mutase"/>
    <property type="match status" value="1"/>
</dbReference>